<organism evidence="1 2">
    <name type="scientific">Paxillus rubicundulus Ve08.2h10</name>
    <dbReference type="NCBI Taxonomy" id="930991"/>
    <lineage>
        <taxon>Eukaryota</taxon>
        <taxon>Fungi</taxon>
        <taxon>Dikarya</taxon>
        <taxon>Basidiomycota</taxon>
        <taxon>Agaricomycotina</taxon>
        <taxon>Agaricomycetes</taxon>
        <taxon>Agaricomycetidae</taxon>
        <taxon>Boletales</taxon>
        <taxon>Paxilineae</taxon>
        <taxon>Paxillaceae</taxon>
        <taxon>Paxillus</taxon>
    </lineage>
</organism>
<dbReference type="Proteomes" id="UP000054538">
    <property type="component" value="Unassembled WGS sequence"/>
</dbReference>
<protein>
    <submittedName>
        <fullName evidence="1">Uncharacterized protein</fullName>
    </submittedName>
</protein>
<reference evidence="2" key="2">
    <citation type="submission" date="2015-01" db="EMBL/GenBank/DDBJ databases">
        <title>Evolutionary Origins and Diversification of the Mycorrhizal Mutualists.</title>
        <authorList>
            <consortium name="DOE Joint Genome Institute"/>
            <consortium name="Mycorrhizal Genomics Consortium"/>
            <person name="Kohler A."/>
            <person name="Kuo A."/>
            <person name="Nagy L.G."/>
            <person name="Floudas D."/>
            <person name="Copeland A."/>
            <person name="Barry K.W."/>
            <person name="Cichocki N."/>
            <person name="Veneault-Fourrey C."/>
            <person name="LaButti K."/>
            <person name="Lindquist E.A."/>
            <person name="Lipzen A."/>
            <person name="Lundell T."/>
            <person name="Morin E."/>
            <person name="Murat C."/>
            <person name="Riley R."/>
            <person name="Ohm R."/>
            <person name="Sun H."/>
            <person name="Tunlid A."/>
            <person name="Henrissat B."/>
            <person name="Grigoriev I.V."/>
            <person name="Hibbett D.S."/>
            <person name="Martin F."/>
        </authorList>
    </citation>
    <scope>NUCLEOTIDE SEQUENCE [LARGE SCALE GENOMIC DNA]</scope>
    <source>
        <strain evidence="2">Ve08.2h10</strain>
    </source>
</reference>
<dbReference type="InParanoid" id="A0A0D0D860"/>
<reference evidence="1 2" key="1">
    <citation type="submission" date="2014-04" db="EMBL/GenBank/DDBJ databases">
        <authorList>
            <consortium name="DOE Joint Genome Institute"/>
            <person name="Kuo A."/>
            <person name="Kohler A."/>
            <person name="Jargeat P."/>
            <person name="Nagy L.G."/>
            <person name="Floudas D."/>
            <person name="Copeland A."/>
            <person name="Barry K.W."/>
            <person name="Cichocki N."/>
            <person name="Veneault-Fourrey C."/>
            <person name="LaButti K."/>
            <person name="Lindquist E.A."/>
            <person name="Lipzen A."/>
            <person name="Lundell T."/>
            <person name="Morin E."/>
            <person name="Murat C."/>
            <person name="Sun H."/>
            <person name="Tunlid A."/>
            <person name="Henrissat B."/>
            <person name="Grigoriev I.V."/>
            <person name="Hibbett D.S."/>
            <person name="Martin F."/>
            <person name="Nordberg H.P."/>
            <person name="Cantor M.N."/>
            <person name="Hua S.X."/>
        </authorList>
    </citation>
    <scope>NUCLEOTIDE SEQUENCE [LARGE SCALE GENOMIC DNA]</scope>
    <source>
        <strain evidence="1 2">Ve08.2h10</strain>
    </source>
</reference>
<dbReference type="HOGENOM" id="CLU_2979775_0_0_1"/>
<keyword evidence="2" id="KW-1185">Reference proteome</keyword>
<sequence length="58" mass="6172">MADILTPASSMPDQATKIVLTPAQSKSTTPIPPPLTHQRGVSLNPLNFCTSLDHINFG</sequence>
<accession>A0A0D0D860</accession>
<dbReference type="AlphaFoldDB" id="A0A0D0D860"/>
<dbReference type="EMBL" id="KN829948">
    <property type="protein sequence ID" value="KIK73255.1"/>
    <property type="molecule type" value="Genomic_DNA"/>
</dbReference>
<evidence type="ECO:0000313" key="1">
    <source>
        <dbReference type="EMBL" id="KIK73255.1"/>
    </source>
</evidence>
<evidence type="ECO:0000313" key="2">
    <source>
        <dbReference type="Proteomes" id="UP000054538"/>
    </source>
</evidence>
<gene>
    <name evidence="1" type="ORF">PAXRUDRAFT_21063</name>
</gene>
<proteinExistence type="predicted"/>
<name>A0A0D0D860_9AGAM</name>
<dbReference type="OrthoDB" id="2709394at2759"/>